<evidence type="ECO:0000313" key="3">
    <source>
        <dbReference type="Proteomes" id="UP001595945"/>
    </source>
</evidence>
<name>A0ABD5Q770_9EURY</name>
<dbReference type="RefSeq" id="WP_254268087.1">
    <property type="nucleotide sequence ID" value="NZ_CP100400.1"/>
</dbReference>
<dbReference type="Gene3D" id="3.40.50.1820">
    <property type="entry name" value="alpha/beta hydrolase"/>
    <property type="match status" value="1"/>
</dbReference>
<dbReference type="SUPFAM" id="SSF53474">
    <property type="entry name" value="alpha/beta-Hydrolases"/>
    <property type="match status" value="1"/>
</dbReference>
<dbReference type="GeneID" id="73046602"/>
<dbReference type="AlphaFoldDB" id="A0ABD5Q770"/>
<sequence length="273" mass="28949">MPYADNDGVSIHYEVGGDGAVESDAPVVLLADAGYGPWQWGWQFSALAGPFEVVVPSTRGTGDSDAPDPDATDSYGIDAMAADLEAVLADHGARKAHLVGAGMGGMVALRYALDFSRARSLALLGTSPGGPRATPLADGLRERLLASPDDAAALRKSLEPVAGAELLETDDLVERIVAWRRDEDAPEAVQRAHFDAMADFDASDSLYEITIPALVAHGSDDRVIPAADGRLLADGLPKGEFEAFPGERLFYVERSKAVNDSLVGFLTDRIERE</sequence>
<dbReference type="PANTHER" id="PTHR43433:SF5">
    <property type="entry name" value="AB HYDROLASE-1 DOMAIN-CONTAINING PROTEIN"/>
    <property type="match status" value="1"/>
</dbReference>
<dbReference type="Pfam" id="PF00561">
    <property type="entry name" value="Abhydrolase_1"/>
    <property type="match status" value="1"/>
</dbReference>
<comment type="caution">
    <text evidence="2">The sequence shown here is derived from an EMBL/GenBank/DDBJ whole genome shotgun (WGS) entry which is preliminary data.</text>
</comment>
<feature type="domain" description="AB hydrolase-1" evidence="1">
    <location>
        <begin position="39"/>
        <end position="246"/>
    </location>
</feature>
<dbReference type="GO" id="GO:0016787">
    <property type="term" value="F:hydrolase activity"/>
    <property type="evidence" value="ECO:0007669"/>
    <property type="project" value="UniProtKB-KW"/>
</dbReference>
<accession>A0ABD5Q770</accession>
<keyword evidence="3" id="KW-1185">Reference proteome</keyword>
<protein>
    <submittedName>
        <fullName evidence="2">Alpha/beta fold hydrolase</fullName>
    </submittedName>
</protein>
<reference evidence="2 3" key="1">
    <citation type="journal article" date="2019" name="Int. J. Syst. Evol. Microbiol.">
        <title>The Global Catalogue of Microorganisms (GCM) 10K type strain sequencing project: providing services to taxonomists for standard genome sequencing and annotation.</title>
        <authorList>
            <consortium name="The Broad Institute Genomics Platform"/>
            <consortium name="The Broad Institute Genome Sequencing Center for Infectious Disease"/>
            <person name="Wu L."/>
            <person name="Ma J."/>
        </authorList>
    </citation>
    <scope>NUCLEOTIDE SEQUENCE [LARGE SCALE GENOMIC DNA]</scope>
    <source>
        <strain evidence="2 3">XZYJ18</strain>
    </source>
</reference>
<proteinExistence type="predicted"/>
<dbReference type="InterPro" id="IPR050471">
    <property type="entry name" value="AB_hydrolase"/>
</dbReference>
<dbReference type="Proteomes" id="UP001595945">
    <property type="component" value="Unassembled WGS sequence"/>
</dbReference>
<dbReference type="PANTHER" id="PTHR43433">
    <property type="entry name" value="HYDROLASE, ALPHA/BETA FOLD FAMILY PROTEIN"/>
    <property type="match status" value="1"/>
</dbReference>
<dbReference type="InterPro" id="IPR029058">
    <property type="entry name" value="AB_hydrolase_fold"/>
</dbReference>
<keyword evidence="2" id="KW-0378">Hydrolase</keyword>
<organism evidence="2 3">
    <name type="scientific">Halorussus aquaticus</name>
    <dbReference type="NCBI Taxonomy" id="2953748"/>
    <lineage>
        <taxon>Archaea</taxon>
        <taxon>Methanobacteriati</taxon>
        <taxon>Methanobacteriota</taxon>
        <taxon>Stenosarchaea group</taxon>
        <taxon>Halobacteria</taxon>
        <taxon>Halobacteriales</taxon>
        <taxon>Haladaptataceae</taxon>
        <taxon>Halorussus</taxon>
    </lineage>
</organism>
<dbReference type="EMBL" id="JBHSHT010000002">
    <property type="protein sequence ID" value="MFC4826302.1"/>
    <property type="molecule type" value="Genomic_DNA"/>
</dbReference>
<gene>
    <name evidence="2" type="ORF">ACFO9K_18765</name>
</gene>
<evidence type="ECO:0000313" key="2">
    <source>
        <dbReference type="EMBL" id="MFC4826302.1"/>
    </source>
</evidence>
<evidence type="ECO:0000259" key="1">
    <source>
        <dbReference type="Pfam" id="PF00561"/>
    </source>
</evidence>
<dbReference type="InterPro" id="IPR000073">
    <property type="entry name" value="AB_hydrolase_1"/>
</dbReference>
<dbReference type="PRINTS" id="PR00111">
    <property type="entry name" value="ABHYDROLASE"/>
</dbReference>